<dbReference type="Proteomes" id="UP001199710">
    <property type="component" value="Unassembled WGS sequence"/>
</dbReference>
<protein>
    <submittedName>
        <fullName evidence="1">Uncharacterized protein</fullName>
    </submittedName>
</protein>
<name>A0A7W3YL77_9LACO</name>
<dbReference type="Proteomes" id="UP000534578">
    <property type="component" value="Unassembled WGS sequence"/>
</dbReference>
<dbReference type="EMBL" id="JAJPDE010000024">
    <property type="protein sequence ID" value="MCD7129854.1"/>
    <property type="molecule type" value="Genomic_DNA"/>
</dbReference>
<dbReference type="EMBL" id="JACIVE010000032">
    <property type="protein sequence ID" value="MBB1095205.1"/>
    <property type="molecule type" value="Genomic_DNA"/>
</dbReference>
<evidence type="ECO:0000313" key="4">
    <source>
        <dbReference type="Proteomes" id="UP001199710"/>
    </source>
</evidence>
<evidence type="ECO:0000313" key="2">
    <source>
        <dbReference type="EMBL" id="MCD7129854.1"/>
    </source>
</evidence>
<evidence type="ECO:0000313" key="3">
    <source>
        <dbReference type="Proteomes" id="UP000534578"/>
    </source>
</evidence>
<keyword evidence="4" id="KW-1185">Reference proteome</keyword>
<organism evidence="1 3">
    <name type="scientific">Limosilactobacillus agrestis</name>
    <dbReference type="NCBI Taxonomy" id="2759748"/>
    <lineage>
        <taxon>Bacteria</taxon>
        <taxon>Bacillati</taxon>
        <taxon>Bacillota</taxon>
        <taxon>Bacilli</taxon>
        <taxon>Lactobacillales</taxon>
        <taxon>Lactobacillaceae</taxon>
        <taxon>Limosilactobacillus</taxon>
    </lineage>
</organism>
<reference evidence="1 3" key="1">
    <citation type="submission" date="2020-07" db="EMBL/GenBank/DDBJ databases">
        <title>Description of Limosilactobacillus balticus sp. nov., Limosilactobacillus agrestis sp. nov., Limosilactobacillus albertensis sp. nov., Limosilactobacillus rudii sp. nov., Limosilactobacillus fastidiosus sp. nov., five novel Limosilactobacillus species isolated from the vertebrate gastrointestinal tract, and proposal of 6 subspecies of Limosilactobacillus reuteri adapted to the gastrointestinal tract of specific vertebrate hosts.</title>
        <authorList>
            <person name="Li F."/>
            <person name="Cheng C."/>
            <person name="Zheng J."/>
            <person name="Quevedo R.M."/>
            <person name="Li J."/>
            <person name="Roos S."/>
            <person name="Gaenzle M.G."/>
            <person name="Walter J."/>
        </authorList>
    </citation>
    <scope>NUCLEOTIDE SEQUENCE [LARGE SCALE GENOMIC DNA]</scope>
    <source>
        <strain evidence="1 3">BG-MG3-A</strain>
    </source>
</reference>
<sequence>MSKTHSLNSELFLSNWTAEALDSSVKRWMECKSKQSSAGVYVISDENWNFLKIDFEDPIKQDDVLKINQVPFSLATVFKNFESVNAVKSFLEAVGIKNLEGLEIWNLKIENGIRLNWLAKF</sequence>
<evidence type="ECO:0000313" key="1">
    <source>
        <dbReference type="EMBL" id="MBB1095205.1"/>
    </source>
</evidence>
<dbReference type="AlphaFoldDB" id="A0A7W3YL77"/>
<proteinExistence type="predicted"/>
<gene>
    <name evidence="1" type="ORF">H5R92_03145</name>
    <name evidence="2" type="ORF">LTY36_01275</name>
</gene>
<dbReference type="RefSeq" id="WP_182578147.1">
    <property type="nucleotide sequence ID" value="NZ_JACIVE010000032.1"/>
</dbReference>
<comment type="caution">
    <text evidence="1">The sequence shown here is derived from an EMBL/GenBank/DDBJ whole genome shotgun (WGS) entry which is preliminary data.</text>
</comment>
<reference evidence="2 4" key="2">
    <citation type="submission" date="2021-12" db="EMBL/GenBank/DDBJ databases">
        <title>A phylogenomic analysis of Limosilactobacillus reuteri reveals ancient and stable evolutionary relationships with rodents and birds and zoonotic transmission to humans.</title>
        <authorList>
            <person name="Li F."/>
            <person name="Li X."/>
            <person name="Cheng C."/>
            <person name="Tollenaar S."/>
            <person name="Zhang J.S."/>
            <person name="Simpson D."/>
            <person name="Tasseva G."/>
            <person name="Perez-Munoz M.E."/>
            <person name="Frese S."/>
            <person name="Gaenzle M.G."/>
            <person name="Walter J."/>
            <person name="Zheng J."/>
        </authorList>
    </citation>
    <scope>NUCLEOTIDE SEQUENCE [LARGE SCALE GENOMIC DNA]</scope>
    <source>
        <strain evidence="2 4">BG-MG3-B</strain>
    </source>
</reference>
<accession>A0A7W3YL77</accession>